<keyword evidence="2" id="KW-1185">Reference proteome</keyword>
<proteinExistence type="predicted"/>
<reference evidence="1 2" key="1">
    <citation type="submission" date="2017-10" db="EMBL/GenBank/DDBJ databases">
        <title>Comparative genomics in systemic dimorphic fungi from Ajellomycetaceae.</title>
        <authorList>
            <person name="Munoz J.F."/>
            <person name="Mcewen J.G."/>
            <person name="Clay O.K."/>
            <person name="Cuomo C.A."/>
        </authorList>
    </citation>
    <scope>NUCLEOTIDE SEQUENCE [LARGE SCALE GENOMIC DNA]</scope>
    <source>
        <strain evidence="1 2">UAMH4076</strain>
    </source>
</reference>
<evidence type="ECO:0000313" key="1">
    <source>
        <dbReference type="EMBL" id="PGH34428.1"/>
    </source>
</evidence>
<dbReference type="AlphaFoldDB" id="A0A2B7ZMM6"/>
<protein>
    <submittedName>
        <fullName evidence="1">Uncharacterized protein</fullName>
    </submittedName>
</protein>
<sequence length="96" mass="11099">MSTYVLSQGLSMSIDRVNVYEHRSLIDLYDRIFHVQLFPGIYIETIESTNRYGVDEGTESGWWLQNVDDNVTGNHKWSPRRSAPIVSDIEDYSKAD</sequence>
<name>A0A2B7ZMM6_9EURO</name>
<organism evidence="1 2">
    <name type="scientific">[Emmonsia] crescens</name>
    <dbReference type="NCBI Taxonomy" id="73230"/>
    <lineage>
        <taxon>Eukaryota</taxon>
        <taxon>Fungi</taxon>
        <taxon>Dikarya</taxon>
        <taxon>Ascomycota</taxon>
        <taxon>Pezizomycotina</taxon>
        <taxon>Eurotiomycetes</taxon>
        <taxon>Eurotiomycetidae</taxon>
        <taxon>Onygenales</taxon>
        <taxon>Ajellomycetaceae</taxon>
        <taxon>Emergomyces</taxon>
    </lineage>
</organism>
<dbReference type="EMBL" id="PDND01000041">
    <property type="protein sequence ID" value="PGH34428.1"/>
    <property type="molecule type" value="Genomic_DNA"/>
</dbReference>
<comment type="caution">
    <text evidence="1">The sequence shown here is derived from an EMBL/GenBank/DDBJ whole genome shotgun (WGS) entry which is preliminary data.</text>
</comment>
<gene>
    <name evidence="1" type="ORF">GX50_02796</name>
</gene>
<dbReference type="Proteomes" id="UP000226031">
    <property type="component" value="Unassembled WGS sequence"/>
</dbReference>
<evidence type="ECO:0000313" key="2">
    <source>
        <dbReference type="Proteomes" id="UP000226031"/>
    </source>
</evidence>
<accession>A0A2B7ZMM6</accession>